<dbReference type="GO" id="GO:0016020">
    <property type="term" value="C:membrane"/>
    <property type="evidence" value="ECO:0007669"/>
    <property type="project" value="UniProtKB-SubCell"/>
</dbReference>
<gene>
    <name evidence="15" type="ORF">BaRGS_00037966</name>
</gene>
<evidence type="ECO:0000256" key="12">
    <source>
        <dbReference type="ARBA" id="ARBA00023180"/>
    </source>
</evidence>
<evidence type="ECO:0000256" key="7">
    <source>
        <dbReference type="ARBA" id="ARBA00022847"/>
    </source>
</evidence>
<feature type="transmembrane region" description="Helical" evidence="14">
    <location>
        <begin position="235"/>
        <end position="254"/>
    </location>
</feature>
<keyword evidence="2" id="KW-0813">Transport</keyword>
<evidence type="ECO:0000256" key="3">
    <source>
        <dbReference type="ARBA" id="ARBA00022475"/>
    </source>
</evidence>
<organism evidence="15 16">
    <name type="scientific">Batillaria attramentaria</name>
    <dbReference type="NCBI Taxonomy" id="370345"/>
    <lineage>
        <taxon>Eukaryota</taxon>
        <taxon>Metazoa</taxon>
        <taxon>Spiralia</taxon>
        <taxon>Lophotrochozoa</taxon>
        <taxon>Mollusca</taxon>
        <taxon>Gastropoda</taxon>
        <taxon>Caenogastropoda</taxon>
        <taxon>Sorbeoconcha</taxon>
        <taxon>Cerithioidea</taxon>
        <taxon>Batillariidae</taxon>
        <taxon>Batillaria</taxon>
    </lineage>
</organism>
<keyword evidence="9" id="KW-0915">Sodium</keyword>
<evidence type="ECO:0000313" key="15">
    <source>
        <dbReference type="EMBL" id="KAK7464042.1"/>
    </source>
</evidence>
<accession>A0ABD0J7H0</accession>
<dbReference type="PROSITE" id="PS00754">
    <property type="entry name" value="NA_NEUROTRAN_SYMP_2"/>
    <property type="match status" value="1"/>
</dbReference>
<evidence type="ECO:0000256" key="5">
    <source>
        <dbReference type="ARBA" id="ARBA00022723"/>
    </source>
</evidence>
<dbReference type="PANTHER" id="PTHR11616:SF320">
    <property type="entry name" value="SODIUM-DEPENDENT NORADRENALINE TRANSPORTER"/>
    <property type="match status" value="1"/>
</dbReference>
<keyword evidence="8 14" id="KW-1133">Transmembrane helix</keyword>
<keyword evidence="16" id="KW-1185">Reference proteome</keyword>
<feature type="transmembrane region" description="Helical" evidence="14">
    <location>
        <begin position="161"/>
        <end position="186"/>
    </location>
</feature>
<evidence type="ECO:0000256" key="14">
    <source>
        <dbReference type="SAM" id="Phobius"/>
    </source>
</evidence>
<feature type="non-terminal residue" evidence="15">
    <location>
        <position position="1"/>
    </location>
</feature>
<dbReference type="SUPFAM" id="SSF161070">
    <property type="entry name" value="SNF-like"/>
    <property type="match status" value="1"/>
</dbReference>
<feature type="transmembrane region" description="Helical" evidence="14">
    <location>
        <begin position="6"/>
        <end position="24"/>
    </location>
</feature>
<keyword evidence="5" id="KW-0479">Metal-binding</keyword>
<dbReference type="PANTHER" id="PTHR11616">
    <property type="entry name" value="SODIUM/CHLORIDE DEPENDENT TRANSPORTER"/>
    <property type="match status" value="1"/>
</dbReference>
<dbReference type="EMBL" id="JACVVK020000591">
    <property type="protein sequence ID" value="KAK7464042.1"/>
    <property type="molecule type" value="Genomic_DNA"/>
</dbReference>
<evidence type="ECO:0000256" key="1">
    <source>
        <dbReference type="ARBA" id="ARBA00004651"/>
    </source>
</evidence>
<feature type="transmembrane region" description="Helical" evidence="14">
    <location>
        <begin position="36"/>
        <end position="60"/>
    </location>
</feature>
<proteinExistence type="predicted"/>
<evidence type="ECO:0000256" key="10">
    <source>
        <dbReference type="ARBA" id="ARBA00023136"/>
    </source>
</evidence>
<keyword evidence="3" id="KW-1003">Cell membrane</keyword>
<keyword evidence="7" id="KW-0769">Symport</keyword>
<evidence type="ECO:0000256" key="8">
    <source>
        <dbReference type="ARBA" id="ARBA00022989"/>
    </source>
</evidence>
<dbReference type="InterPro" id="IPR000175">
    <property type="entry name" value="Na/ntran_symport"/>
</dbReference>
<dbReference type="AlphaFoldDB" id="A0ABD0J7H0"/>
<keyword evidence="6" id="KW-0532">Neurotransmitter transport</keyword>
<comment type="caution">
    <text evidence="15">The sequence shown here is derived from an EMBL/GenBank/DDBJ whole genome shotgun (WGS) entry which is preliminary data.</text>
</comment>
<dbReference type="PRINTS" id="PR00176">
    <property type="entry name" value="NANEUSMPORT"/>
</dbReference>
<evidence type="ECO:0000256" key="9">
    <source>
        <dbReference type="ARBA" id="ARBA00023053"/>
    </source>
</evidence>
<evidence type="ECO:0000256" key="13">
    <source>
        <dbReference type="PIRSR" id="PIRSR600175-2"/>
    </source>
</evidence>
<dbReference type="Proteomes" id="UP001519460">
    <property type="component" value="Unassembled WGS sequence"/>
</dbReference>
<keyword evidence="11 13" id="KW-1015">Disulfide bond</keyword>
<dbReference type="PROSITE" id="PS50267">
    <property type="entry name" value="NA_NEUROTRAN_SYMP_3"/>
    <property type="match status" value="1"/>
</dbReference>
<dbReference type="InterPro" id="IPR037272">
    <property type="entry name" value="SNS_sf"/>
</dbReference>
<evidence type="ECO:0000256" key="11">
    <source>
        <dbReference type="ARBA" id="ARBA00023157"/>
    </source>
</evidence>
<protein>
    <submittedName>
        <fullName evidence="15">Uncharacterized protein</fullName>
    </submittedName>
</protein>
<evidence type="ECO:0000313" key="16">
    <source>
        <dbReference type="Proteomes" id="UP001519460"/>
    </source>
</evidence>
<evidence type="ECO:0000256" key="2">
    <source>
        <dbReference type="ARBA" id="ARBA00022448"/>
    </source>
</evidence>
<evidence type="ECO:0000256" key="4">
    <source>
        <dbReference type="ARBA" id="ARBA00022692"/>
    </source>
</evidence>
<keyword evidence="12" id="KW-0325">Glycoprotein</keyword>
<reference evidence="15 16" key="1">
    <citation type="journal article" date="2023" name="Sci. Data">
        <title>Genome assembly of the Korean intertidal mud-creeper Batillaria attramentaria.</title>
        <authorList>
            <person name="Patra A.K."/>
            <person name="Ho P.T."/>
            <person name="Jun S."/>
            <person name="Lee S.J."/>
            <person name="Kim Y."/>
            <person name="Won Y.J."/>
        </authorList>
    </citation>
    <scope>NUCLEOTIDE SEQUENCE [LARGE SCALE GENOMIC DNA]</scope>
    <source>
        <strain evidence="15">Wonlab-2016</strain>
    </source>
</reference>
<keyword evidence="10 14" id="KW-0472">Membrane</keyword>
<comment type="subcellular location">
    <subcellularLocation>
        <location evidence="1">Cell membrane</location>
        <topology evidence="1">Multi-pass membrane protein</topology>
    </subcellularLocation>
</comment>
<dbReference type="Pfam" id="PF00209">
    <property type="entry name" value="SNF"/>
    <property type="match status" value="2"/>
</dbReference>
<sequence>AFLIPYLLSLLVCGLPLYFLEAAVGQFSGRSSVKVWAVCPLLIGAGIGMNVYSVILFWYYNTIMAWALYYIVASFQAVVPWSRCDGWWNTPNCTVLDHASNRSSLEETDTSVRANVTNETAPEVLKWKRVSPQKSFGNITFCKSPADWASLESGRLVRDSILVTGVCGGTSFYGGFAIFTVLGYMAHQSGVSIEKVVSSGPGLAFIAYPEAMTVAETVLTSFCDHFPRTLARHRVLFTALFCAFFIPISLPFVTQGGIYMFQLVDWFMATITSLSIGFLECVALIWLYVFIVTTYAPPTYGDYHYGVWGIVFGWAVAFISFVPIPVMAVYQLCRAKGTWLQRLKQTCKPDESWGPKDSSEQRKF</sequence>
<feature type="transmembrane region" description="Helical" evidence="14">
    <location>
        <begin position="311"/>
        <end position="333"/>
    </location>
</feature>
<feature type="disulfide bond" evidence="13">
    <location>
        <begin position="84"/>
        <end position="93"/>
    </location>
</feature>
<keyword evidence="4 14" id="KW-0812">Transmembrane</keyword>
<evidence type="ECO:0000256" key="6">
    <source>
        <dbReference type="ARBA" id="ARBA00022775"/>
    </source>
</evidence>
<name>A0ABD0J7H0_9CAEN</name>
<feature type="transmembrane region" description="Helical" evidence="14">
    <location>
        <begin position="266"/>
        <end position="291"/>
    </location>
</feature>